<dbReference type="InterPro" id="IPR000160">
    <property type="entry name" value="GGDEF_dom"/>
</dbReference>
<dbReference type="SUPFAM" id="SSF55073">
    <property type="entry name" value="Nucleotide cyclase"/>
    <property type="match status" value="1"/>
</dbReference>
<dbReference type="Pfam" id="PF00990">
    <property type="entry name" value="GGDEF"/>
    <property type="match status" value="1"/>
</dbReference>
<dbReference type="GO" id="GO:0052621">
    <property type="term" value="F:diguanylate cyclase activity"/>
    <property type="evidence" value="ECO:0007669"/>
    <property type="project" value="UniProtKB-EC"/>
</dbReference>
<evidence type="ECO:0000256" key="3">
    <source>
        <dbReference type="SAM" id="Phobius"/>
    </source>
</evidence>
<dbReference type="CDD" id="cd01949">
    <property type="entry name" value="GGDEF"/>
    <property type="match status" value="1"/>
</dbReference>
<dbReference type="InterPro" id="IPR050469">
    <property type="entry name" value="Diguanylate_Cyclase"/>
</dbReference>
<evidence type="ECO:0000313" key="6">
    <source>
        <dbReference type="Proteomes" id="UP000573499"/>
    </source>
</evidence>
<dbReference type="PANTHER" id="PTHR45138">
    <property type="entry name" value="REGULATORY COMPONENTS OF SENSORY TRANSDUCTION SYSTEM"/>
    <property type="match status" value="1"/>
</dbReference>
<keyword evidence="3" id="KW-0812">Transmembrane</keyword>
<proteinExistence type="predicted"/>
<dbReference type="InterPro" id="IPR029787">
    <property type="entry name" value="Nucleotide_cyclase"/>
</dbReference>
<dbReference type="SMART" id="SM00267">
    <property type="entry name" value="GGDEF"/>
    <property type="match status" value="1"/>
</dbReference>
<dbReference type="EMBL" id="JACEZU010000013">
    <property type="protein sequence ID" value="MBA5689928.1"/>
    <property type="molecule type" value="Genomic_DNA"/>
</dbReference>
<reference evidence="5 6" key="1">
    <citation type="submission" date="2020-07" db="EMBL/GenBank/DDBJ databases">
        <title>Novel species isolated from subtropical streams in China.</title>
        <authorList>
            <person name="Lu H."/>
        </authorList>
    </citation>
    <scope>NUCLEOTIDE SEQUENCE [LARGE SCALE GENOMIC DNA]</scope>
    <source>
        <strain evidence="5 6">LX47W</strain>
    </source>
</reference>
<dbReference type="Gene3D" id="3.30.70.270">
    <property type="match status" value="1"/>
</dbReference>
<name>A0A7W2IMQ1_9BURK</name>
<evidence type="ECO:0000259" key="4">
    <source>
        <dbReference type="PROSITE" id="PS50887"/>
    </source>
</evidence>
<keyword evidence="3" id="KW-0472">Membrane</keyword>
<gene>
    <name evidence="5" type="ORF">H3H39_23025</name>
</gene>
<evidence type="ECO:0000256" key="2">
    <source>
        <dbReference type="ARBA" id="ARBA00034247"/>
    </source>
</evidence>
<keyword evidence="3" id="KW-1133">Transmembrane helix</keyword>
<feature type="transmembrane region" description="Helical" evidence="3">
    <location>
        <begin position="123"/>
        <end position="144"/>
    </location>
</feature>
<dbReference type="EC" id="2.7.7.65" evidence="1"/>
<organism evidence="5 6">
    <name type="scientific">Rugamonas apoptosis</name>
    <dbReference type="NCBI Taxonomy" id="2758570"/>
    <lineage>
        <taxon>Bacteria</taxon>
        <taxon>Pseudomonadati</taxon>
        <taxon>Pseudomonadota</taxon>
        <taxon>Betaproteobacteria</taxon>
        <taxon>Burkholderiales</taxon>
        <taxon>Oxalobacteraceae</taxon>
        <taxon>Telluria group</taxon>
        <taxon>Rugamonas</taxon>
    </lineage>
</organism>
<dbReference type="NCBIfam" id="TIGR00254">
    <property type="entry name" value="GGDEF"/>
    <property type="match status" value="1"/>
</dbReference>
<sequence length="351" mass="39596">MSFQSEGDKNIDGTDDLHRFVLKFRPTIIIIQAIFGLVFVALRIWPLAALFMLVAILHFYMMRWDDRHANQLVNSSPWMWVLYLLQLLFSVVLIGPAPGFQYYMIATIPALFSSTQWPLSAKIFQTIVIALFYIACDVILTTWTPIYPLPLHTAELLRNVNIIGTCATTAVVSYMLSCTVKQAEQRLKSLAATDALTGLLNRRRMTESIEKEYAHTRRVFRPLALIICDIDRFKSINDRYGHDGGDRVLREVGKLFRSLRDYDSVARWGGEEFIVLLPDADLGIAMNVAERLRTGVAESVIAINDTPVPVTMTFGVAQIHPGETWQSALARADQALYRGKEGGRNRVVLSS</sequence>
<feature type="transmembrane region" description="Helical" evidence="3">
    <location>
        <begin position="156"/>
        <end position="176"/>
    </location>
</feature>
<feature type="transmembrane region" description="Helical" evidence="3">
    <location>
        <begin position="29"/>
        <end position="60"/>
    </location>
</feature>
<dbReference type="Proteomes" id="UP000573499">
    <property type="component" value="Unassembled WGS sequence"/>
</dbReference>
<dbReference type="PANTHER" id="PTHR45138:SF9">
    <property type="entry name" value="DIGUANYLATE CYCLASE DGCM-RELATED"/>
    <property type="match status" value="1"/>
</dbReference>
<dbReference type="InterPro" id="IPR043128">
    <property type="entry name" value="Rev_trsase/Diguanyl_cyclase"/>
</dbReference>
<dbReference type="AlphaFoldDB" id="A0A7W2IMQ1"/>
<comment type="catalytic activity">
    <reaction evidence="2">
        <text>2 GTP = 3',3'-c-di-GMP + 2 diphosphate</text>
        <dbReference type="Rhea" id="RHEA:24898"/>
        <dbReference type="ChEBI" id="CHEBI:33019"/>
        <dbReference type="ChEBI" id="CHEBI:37565"/>
        <dbReference type="ChEBI" id="CHEBI:58805"/>
        <dbReference type="EC" id="2.7.7.65"/>
    </reaction>
</comment>
<protein>
    <recommendedName>
        <fullName evidence="1">diguanylate cyclase</fullName>
        <ecNumber evidence="1">2.7.7.65</ecNumber>
    </recommendedName>
</protein>
<feature type="domain" description="GGDEF" evidence="4">
    <location>
        <begin position="221"/>
        <end position="351"/>
    </location>
</feature>
<dbReference type="RefSeq" id="WP_182156724.1">
    <property type="nucleotide sequence ID" value="NZ_JACEZU010000013.1"/>
</dbReference>
<evidence type="ECO:0000256" key="1">
    <source>
        <dbReference type="ARBA" id="ARBA00012528"/>
    </source>
</evidence>
<dbReference type="PROSITE" id="PS50887">
    <property type="entry name" value="GGDEF"/>
    <property type="match status" value="1"/>
</dbReference>
<keyword evidence="6" id="KW-1185">Reference proteome</keyword>
<accession>A0A7W2IMQ1</accession>
<feature type="transmembrane region" description="Helical" evidence="3">
    <location>
        <begin position="80"/>
        <end position="103"/>
    </location>
</feature>
<dbReference type="FunFam" id="3.30.70.270:FF:000001">
    <property type="entry name" value="Diguanylate cyclase domain protein"/>
    <property type="match status" value="1"/>
</dbReference>
<evidence type="ECO:0000313" key="5">
    <source>
        <dbReference type="EMBL" id="MBA5689928.1"/>
    </source>
</evidence>
<comment type="caution">
    <text evidence="5">The sequence shown here is derived from an EMBL/GenBank/DDBJ whole genome shotgun (WGS) entry which is preliminary data.</text>
</comment>